<organism evidence="1 2">
    <name type="scientific">Bombella pollinis</name>
    <dbReference type="NCBI Taxonomy" id="2967337"/>
    <lineage>
        <taxon>Bacteria</taxon>
        <taxon>Pseudomonadati</taxon>
        <taxon>Pseudomonadota</taxon>
        <taxon>Alphaproteobacteria</taxon>
        <taxon>Acetobacterales</taxon>
        <taxon>Acetobacteraceae</taxon>
        <taxon>Bombella</taxon>
    </lineage>
</organism>
<accession>A0ABT3WR32</accession>
<reference evidence="1 2" key="1">
    <citation type="submission" date="2022-07" db="EMBL/GenBank/DDBJ databases">
        <title>Bombella genomes.</title>
        <authorList>
            <person name="Harer L."/>
            <person name="Styblova S."/>
            <person name="Ehrmann M."/>
        </authorList>
    </citation>
    <scope>NUCLEOTIDE SEQUENCE [LARGE SCALE GENOMIC DNA]</scope>
    <source>
        <strain evidence="1 2">TMW 2.2556</strain>
    </source>
</reference>
<gene>
    <name evidence="1" type="ORF">NQF89_06725</name>
</gene>
<proteinExistence type="predicted"/>
<evidence type="ECO:0000313" key="1">
    <source>
        <dbReference type="EMBL" id="MCX5620113.1"/>
    </source>
</evidence>
<protein>
    <submittedName>
        <fullName evidence="1">Uncharacterized protein</fullName>
    </submittedName>
</protein>
<comment type="caution">
    <text evidence="1">The sequence shown here is derived from an EMBL/GenBank/DDBJ whole genome shotgun (WGS) entry which is preliminary data.</text>
</comment>
<dbReference type="EMBL" id="JANIDX010000006">
    <property type="protein sequence ID" value="MCX5620113.1"/>
    <property type="molecule type" value="Genomic_DNA"/>
</dbReference>
<dbReference type="RefSeq" id="WP_266137831.1">
    <property type="nucleotide sequence ID" value="NZ_JANIDX010000006.1"/>
</dbReference>
<keyword evidence="2" id="KW-1185">Reference proteome</keyword>
<name>A0ABT3WR32_9PROT</name>
<dbReference type="Proteomes" id="UP001165575">
    <property type="component" value="Unassembled WGS sequence"/>
</dbReference>
<evidence type="ECO:0000313" key="2">
    <source>
        <dbReference type="Proteomes" id="UP001165575"/>
    </source>
</evidence>
<sequence>MEKAFSCAEIHFKQQRPVGDSNAYSEMMSDVTIMVEKGDLCAQKASGLMAACQQKAEALSDILAERISALRNGDAQP</sequence>